<dbReference type="RefSeq" id="WP_379918746.1">
    <property type="nucleotide sequence ID" value="NZ_JBHUDD010000159.1"/>
</dbReference>
<name>A0ABW4EN51_9RHOB</name>
<organism evidence="3 4">
    <name type="scientific">Lacimonas salitolerans</name>
    <dbReference type="NCBI Taxonomy" id="1323750"/>
    <lineage>
        <taxon>Bacteria</taxon>
        <taxon>Pseudomonadati</taxon>
        <taxon>Pseudomonadota</taxon>
        <taxon>Alphaproteobacteria</taxon>
        <taxon>Rhodobacterales</taxon>
        <taxon>Paracoccaceae</taxon>
        <taxon>Lacimonas</taxon>
    </lineage>
</organism>
<comment type="caution">
    <text evidence="3">The sequence shown here is derived from an EMBL/GenBank/DDBJ whole genome shotgun (WGS) entry which is preliminary data.</text>
</comment>
<feature type="transmembrane region" description="Helical" evidence="2">
    <location>
        <begin position="88"/>
        <end position="109"/>
    </location>
</feature>
<keyword evidence="4" id="KW-1185">Reference proteome</keyword>
<evidence type="ECO:0000313" key="3">
    <source>
        <dbReference type="EMBL" id="MFD1511494.1"/>
    </source>
</evidence>
<keyword evidence="2" id="KW-0472">Membrane</keyword>
<keyword evidence="2" id="KW-0812">Transmembrane</keyword>
<keyword evidence="2" id="KW-1133">Transmembrane helix</keyword>
<evidence type="ECO:0000256" key="2">
    <source>
        <dbReference type="SAM" id="Phobius"/>
    </source>
</evidence>
<protein>
    <submittedName>
        <fullName evidence="3">Uncharacterized protein</fullName>
    </submittedName>
</protein>
<accession>A0ABW4EN51</accession>
<dbReference type="EMBL" id="JBHUDD010000159">
    <property type="protein sequence ID" value="MFD1511494.1"/>
    <property type="molecule type" value="Genomic_DNA"/>
</dbReference>
<feature type="transmembrane region" description="Helical" evidence="2">
    <location>
        <begin position="115"/>
        <end position="136"/>
    </location>
</feature>
<gene>
    <name evidence="3" type="ORF">ACFTOW_19085</name>
</gene>
<sequence>MADQHDKVGQDPDLMAIRSLLQDQEAVPEQAVPGPERRHTATRQHRPPEAETRPKAPDTAEMGSGTAVRALPRVLMDRVRGYRPTRRHVALAILAMLALLRPWLLVALIVLPLAVLAGVFATLGSERVWAGVLRGYKRYHARSPARAERLRRRADAFALRWDGFLDRFPEGLADALALPDLTALQESEARHEKALDRRFDRLQSDARMQ</sequence>
<feature type="compositionally biased region" description="Basic and acidic residues" evidence="1">
    <location>
        <begin position="46"/>
        <end position="58"/>
    </location>
</feature>
<dbReference type="Proteomes" id="UP001597186">
    <property type="component" value="Unassembled WGS sequence"/>
</dbReference>
<evidence type="ECO:0000256" key="1">
    <source>
        <dbReference type="SAM" id="MobiDB-lite"/>
    </source>
</evidence>
<evidence type="ECO:0000313" key="4">
    <source>
        <dbReference type="Proteomes" id="UP001597186"/>
    </source>
</evidence>
<feature type="region of interest" description="Disordered" evidence="1">
    <location>
        <begin position="25"/>
        <end position="64"/>
    </location>
</feature>
<proteinExistence type="predicted"/>
<reference evidence="4" key="1">
    <citation type="journal article" date="2019" name="Int. J. Syst. Evol. Microbiol.">
        <title>The Global Catalogue of Microorganisms (GCM) 10K type strain sequencing project: providing services to taxonomists for standard genome sequencing and annotation.</title>
        <authorList>
            <consortium name="The Broad Institute Genomics Platform"/>
            <consortium name="The Broad Institute Genome Sequencing Center for Infectious Disease"/>
            <person name="Wu L."/>
            <person name="Ma J."/>
        </authorList>
    </citation>
    <scope>NUCLEOTIDE SEQUENCE [LARGE SCALE GENOMIC DNA]</scope>
    <source>
        <strain evidence="4">CGMCC 1.12477</strain>
    </source>
</reference>